<feature type="transmembrane region" description="Helical" evidence="1">
    <location>
        <begin position="71"/>
        <end position="91"/>
    </location>
</feature>
<evidence type="ECO:0000256" key="1">
    <source>
        <dbReference type="SAM" id="Phobius"/>
    </source>
</evidence>
<evidence type="ECO:0000313" key="2">
    <source>
        <dbReference type="EMBL" id="KAG2303547.1"/>
    </source>
</evidence>
<reference evidence="2 3" key="1">
    <citation type="submission" date="2020-02" db="EMBL/GenBank/DDBJ databases">
        <authorList>
            <person name="Ma Q."/>
            <person name="Huang Y."/>
            <person name="Song X."/>
            <person name="Pei D."/>
        </authorList>
    </citation>
    <scope>NUCLEOTIDE SEQUENCE [LARGE SCALE GENOMIC DNA]</scope>
    <source>
        <strain evidence="2">Sxm20200214</strain>
        <tissue evidence="2">Leaf</tissue>
    </source>
</reference>
<organism evidence="2 3">
    <name type="scientific">Brassica carinata</name>
    <name type="common">Ethiopian mustard</name>
    <name type="synonym">Abyssinian cabbage</name>
    <dbReference type="NCBI Taxonomy" id="52824"/>
    <lineage>
        <taxon>Eukaryota</taxon>
        <taxon>Viridiplantae</taxon>
        <taxon>Streptophyta</taxon>
        <taxon>Embryophyta</taxon>
        <taxon>Tracheophyta</taxon>
        <taxon>Spermatophyta</taxon>
        <taxon>Magnoliopsida</taxon>
        <taxon>eudicotyledons</taxon>
        <taxon>Gunneridae</taxon>
        <taxon>Pentapetalae</taxon>
        <taxon>rosids</taxon>
        <taxon>malvids</taxon>
        <taxon>Brassicales</taxon>
        <taxon>Brassicaceae</taxon>
        <taxon>Brassiceae</taxon>
        <taxon>Brassica</taxon>
    </lineage>
</organism>
<sequence>MRRHDELAIFLFLGRCRGRGKTIHLFPATSPLPFPQAPPVVRNMLWVDKYRPKSLDKVIIHEEIAQNLKKLVRPFGSSLSVTFYTLMFWIFRLN</sequence>
<keyword evidence="1" id="KW-0472">Membrane</keyword>
<dbReference type="Gene3D" id="3.40.50.300">
    <property type="entry name" value="P-loop containing nucleotide triphosphate hydrolases"/>
    <property type="match status" value="1"/>
</dbReference>
<comment type="caution">
    <text evidence="2">The sequence shown here is derived from an EMBL/GenBank/DDBJ whole genome shotgun (WGS) entry which is preliminary data.</text>
</comment>
<keyword evidence="1" id="KW-0812">Transmembrane</keyword>
<keyword evidence="1" id="KW-1133">Transmembrane helix</keyword>
<evidence type="ECO:0000313" key="3">
    <source>
        <dbReference type="Proteomes" id="UP000886595"/>
    </source>
</evidence>
<protein>
    <submittedName>
        <fullName evidence="2">Uncharacterized protein</fullName>
    </submittedName>
</protein>
<name>A0A8X7SC14_BRACI</name>
<dbReference type="Proteomes" id="UP000886595">
    <property type="component" value="Unassembled WGS sequence"/>
</dbReference>
<dbReference type="EMBL" id="JAAMPC010000007">
    <property type="protein sequence ID" value="KAG2303547.1"/>
    <property type="molecule type" value="Genomic_DNA"/>
</dbReference>
<proteinExistence type="predicted"/>
<dbReference type="AlphaFoldDB" id="A0A8X7SC14"/>
<dbReference type="InterPro" id="IPR027417">
    <property type="entry name" value="P-loop_NTPase"/>
</dbReference>
<keyword evidence="3" id="KW-1185">Reference proteome</keyword>
<dbReference type="OrthoDB" id="761538at2759"/>
<gene>
    <name evidence="2" type="ORF">Bca52824_032198</name>
</gene>
<accession>A0A8X7SC14</accession>